<dbReference type="EC" id="3.1.26.4" evidence="2"/>
<dbReference type="GO" id="GO:0003964">
    <property type="term" value="F:RNA-directed DNA polymerase activity"/>
    <property type="evidence" value="ECO:0007669"/>
    <property type="project" value="UniProtKB-KW"/>
</dbReference>
<dbReference type="InterPro" id="IPR001584">
    <property type="entry name" value="Integrase_cat-core"/>
</dbReference>
<dbReference type="CDD" id="cd09274">
    <property type="entry name" value="RNase_HI_RT_Ty3"/>
    <property type="match status" value="1"/>
</dbReference>
<dbReference type="EMBL" id="JBHFQA010000013">
    <property type="protein sequence ID" value="KAL2088704.1"/>
    <property type="molecule type" value="Genomic_DNA"/>
</dbReference>
<dbReference type="InterPro" id="IPR043502">
    <property type="entry name" value="DNA/RNA_pol_sf"/>
</dbReference>
<dbReference type="GO" id="GO:0004523">
    <property type="term" value="F:RNA-DNA hybrid ribonuclease activity"/>
    <property type="evidence" value="ECO:0007669"/>
    <property type="project" value="UniProtKB-EC"/>
</dbReference>
<evidence type="ECO:0000256" key="3">
    <source>
        <dbReference type="ARBA" id="ARBA00022679"/>
    </source>
</evidence>
<keyword evidence="7" id="KW-0378">Hydrolase</keyword>
<keyword evidence="3" id="KW-0808">Transferase</keyword>
<evidence type="ECO:0000256" key="7">
    <source>
        <dbReference type="ARBA" id="ARBA00022801"/>
    </source>
</evidence>
<evidence type="ECO:0000256" key="4">
    <source>
        <dbReference type="ARBA" id="ARBA00022695"/>
    </source>
</evidence>
<comment type="similarity">
    <text evidence="1">Belongs to the beta type-B retroviral polymerase family. HERV class-II K(HML-2) pol subfamily.</text>
</comment>
<dbReference type="SUPFAM" id="SSF57756">
    <property type="entry name" value="Retrovirus zinc finger-like domains"/>
    <property type="match status" value="1"/>
</dbReference>
<evidence type="ECO:0000259" key="11">
    <source>
        <dbReference type="PROSITE" id="PS50878"/>
    </source>
</evidence>
<evidence type="ECO:0000256" key="2">
    <source>
        <dbReference type="ARBA" id="ARBA00012180"/>
    </source>
</evidence>
<dbReference type="PROSITE" id="PS50994">
    <property type="entry name" value="INTEGRASE"/>
    <property type="match status" value="1"/>
</dbReference>
<name>A0ABD1JPA8_9TELE</name>
<dbReference type="InterPro" id="IPR003309">
    <property type="entry name" value="SCAN_dom"/>
</dbReference>
<dbReference type="InterPro" id="IPR038269">
    <property type="entry name" value="SCAN_sf"/>
</dbReference>
<dbReference type="Pfam" id="PF00665">
    <property type="entry name" value="rve"/>
    <property type="match status" value="1"/>
</dbReference>
<gene>
    <name evidence="13" type="ORF">ACEWY4_015603</name>
</gene>
<accession>A0ABD1JPA8</accession>
<dbReference type="InterPro" id="IPR036875">
    <property type="entry name" value="Znf_CCHC_sf"/>
</dbReference>
<feature type="domain" description="Reverse transcriptase" evidence="11">
    <location>
        <begin position="1135"/>
        <end position="1312"/>
    </location>
</feature>
<proteinExistence type="inferred from homology"/>
<dbReference type="FunFam" id="3.10.20.370:FF:000001">
    <property type="entry name" value="Retrovirus-related Pol polyprotein from transposon 17.6-like protein"/>
    <property type="match status" value="1"/>
</dbReference>
<dbReference type="Gene3D" id="3.30.420.10">
    <property type="entry name" value="Ribonuclease H-like superfamily/Ribonuclease H"/>
    <property type="match status" value="1"/>
</dbReference>
<dbReference type="Pfam" id="PF00078">
    <property type="entry name" value="RVT_1"/>
    <property type="match status" value="1"/>
</dbReference>
<dbReference type="InterPro" id="IPR041373">
    <property type="entry name" value="RT_RNaseH"/>
</dbReference>
<dbReference type="Gene3D" id="3.10.10.10">
    <property type="entry name" value="HIV Type 1 Reverse Transcriptase, subunit A, domain 1"/>
    <property type="match status" value="1"/>
</dbReference>
<keyword evidence="4" id="KW-0548">Nucleotidyltransferase</keyword>
<dbReference type="Gene3D" id="3.30.70.270">
    <property type="match status" value="2"/>
</dbReference>
<dbReference type="Pfam" id="PF17921">
    <property type="entry name" value="Integrase_H2C2"/>
    <property type="match status" value="1"/>
</dbReference>
<reference evidence="13 14" key="1">
    <citation type="submission" date="2024-09" db="EMBL/GenBank/DDBJ databases">
        <title>A chromosome-level genome assembly of Gray's grenadier anchovy, Coilia grayii.</title>
        <authorList>
            <person name="Fu Z."/>
        </authorList>
    </citation>
    <scope>NUCLEOTIDE SEQUENCE [LARGE SCALE GENOMIC DNA]</scope>
    <source>
        <strain evidence="13">G4</strain>
        <tissue evidence="13">Muscle</tissue>
    </source>
</reference>
<dbReference type="PANTHER" id="PTHR37984">
    <property type="entry name" value="PROTEIN CBG26694"/>
    <property type="match status" value="1"/>
</dbReference>
<dbReference type="PROSITE" id="PS50878">
    <property type="entry name" value="RT_POL"/>
    <property type="match status" value="1"/>
</dbReference>
<dbReference type="Gene3D" id="1.10.340.70">
    <property type="match status" value="1"/>
</dbReference>
<evidence type="ECO:0000313" key="13">
    <source>
        <dbReference type="EMBL" id="KAL2088704.1"/>
    </source>
</evidence>
<evidence type="ECO:0000259" key="12">
    <source>
        <dbReference type="PROSITE" id="PS50994"/>
    </source>
</evidence>
<dbReference type="InterPro" id="IPR000477">
    <property type="entry name" value="RT_dom"/>
</dbReference>
<comment type="caution">
    <text evidence="13">The sequence shown here is derived from an EMBL/GenBank/DDBJ whole genome shotgun (WGS) entry which is preliminary data.</text>
</comment>
<keyword evidence="6" id="KW-0255">Endonuclease</keyword>
<dbReference type="InterPro" id="IPR012337">
    <property type="entry name" value="RNaseH-like_sf"/>
</dbReference>
<evidence type="ECO:0000256" key="9">
    <source>
        <dbReference type="ARBA" id="ARBA00039658"/>
    </source>
</evidence>
<dbReference type="InterPro" id="IPR050951">
    <property type="entry name" value="Retrovirus_Pol_polyprotein"/>
</dbReference>
<feature type="region of interest" description="Disordered" evidence="10">
    <location>
        <begin position="529"/>
        <end position="565"/>
    </location>
</feature>
<feature type="region of interest" description="Disordered" evidence="10">
    <location>
        <begin position="255"/>
        <end position="291"/>
    </location>
</feature>
<dbReference type="SUPFAM" id="SSF56672">
    <property type="entry name" value="DNA/RNA polymerases"/>
    <property type="match status" value="1"/>
</dbReference>
<keyword evidence="14" id="KW-1185">Reference proteome</keyword>
<dbReference type="FunFam" id="3.30.420.10:FF:000032">
    <property type="entry name" value="Retrovirus-related Pol polyprotein from transposon 297-like Protein"/>
    <property type="match status" value="1"/>
</dbReference>
<dbReference type="SUPFAM" id="SSF53098">
    <property type="entry name" value="Ribonuclease H-like"/>
    <property type="match status" value="1"/>
</dbReference>
<dbReference type="Gene3D" id="1.10.4020.10">
    <property type="entry name" value="DNA breaking-rejoining enzymes"/>
    <property type="match status" value="1"/>
</dbReference>
<evidence type="ECO:0000256" key="8">
    <source>
        <dbReference type="ARBA" id="ARBA00022918"/>
    </source>
</evidence>
<dbReference type="InterPro" id="IPR036397">
    <property type="entry name" value="RNaseH_sf"/>
</dbReference>
<feature type="domain" description="Integrase catalytic" evidence="12">
    <location>
        <begin position="716"/>
        <end position="874"/>
    </location>
</feature>
<protein>
    <recommendedName>
        <fullName evidence="9">Gypsy retrotransposon integrase-like protein 1</fullName>
        <ecNumber evidence="2">3.1.26.4</ecNumber>
    </recommendedName>
</protein>
<sequence>MDEKDRALKEKELEVHRTMELKKLEVQLELKRLECEERERDREHALAMKKLELAHKSHEPIDPPASPLGFQQPSFDVAKNIRLVPPFSEEGVDRYFAHFERVATTLSWPKKVWSLLLQCVFIGKAQEVFSALSVERAKDYEVVKKVILHAYELVPEAYRQRFRSTRRSEQQTFVEFARLKETLFDRWCSAQRVESKEDLRQMVLLEDLKNCLPEAVAVYLNEQEVLTLEDAAVLADKYVLTHRRVPDGRWVSQQSKIRYPSRSKQPGGRDSAQRAFPSNTTSPPVSTTRPSTSKTEIICFYCKKVGHKINDCAALKNKTPKSFGLVAPCGNGLCFDDAASHRSVVAAEVGKCREADYTPFVTDGSVSLPGESCSVPVRILRDTGAAQSFLLSGVLPLSDSSATGTHVLVRGFEMSSMLVPLHKVHLSSRLVNGDVVVGVRQSLPVPGISFILGNDLAGGKVWDQTDAVSPPIVMSVSLPDVGLPAKPDQSLQCNLDLFPACAVTRAMVKRGMESDFVPLENTFLVSPSWVDSRSSDPPVEKLESVTSKSDSVGGDEDSVDDTRSDKAVHPISCGDGFDVSLPDLFKVSRQELIREQSVDPSLKSLFEMASQETECSYFLQDGLLCRKFVFRQDTYSDTFLQVVVPSKFRKAVLDLGHNEVAGHTGVRKTYNRIVRRFFWLKLRQDVAAYVKSCHVCQLTGKPNQKIPVAPLQPIPVVSNPFEHLIVDCVGPLPRSKAGHSFLLTVMCQSTRYPAAYPLSSITAKSVLKALSNFMSTFGIPKVIQSDQGSNFMSKQFSRALRQLKARHNISSAYHPQSQGALERFHQTLKSLLRSYCVELGSDWEEGLPWLLLAIREVVQESLGFSPNELVFGHVVRGPTAVLADEWCTAKAPVNVVDYVSGFRYRLYEARAAASRKLGKAQSKMKHLYNRKAEHRTFSPGDKVLALLPLLSSPFQAKFSGPYEVVKCLSDHNYLLSTPDRRKKEQVCHINLLKPYFHSLASVPVSLVATMPLVDSSGTAPASSNEGRDSLCLQPVSEELDEGVRGPSQAVVVGRLQNSEFLADLPSHLSHLTDLEKGDVIALIKSFPGLFPDVPTCTSVIEHDIDVCGAHPIKQHAYRVNPRKRELLQKEVDYLLTHNLAEPSFSAWSSPCLLVNKPDGSYRFCTDYRRLNSVTKPDCYPLPRCDDCVDRVGSAKCVSKFDLLKGYWQVPLTSRAKELSAFVTPDSFLQYRVMPFGVRNAPATFQRLINRVLAGMRGCDAYLDDVVLYSSDWANHVGQIKELFTRLAAANLTVNLAKCEFGKASVTYLGKVVGGGQVRPVSAKVEAVCGFPVPESRRELRRFLGMAGYYRAFCRNFASVVVPLTNLLSPKVPFYWSEKCQEAFDNVKALLASAPVLMAPDFDSPFSVAVDASESGAGAVLLQLGSDGVEHPVGYFSKKFNRHQKVYSTVEREALALILAVQHFEVYLGSSSRPIEVYTDHNPLVFIDRMRNHNQRIMRWSLILQQYPLKILHIRGKDNVVADALSRI</sequence>
<dbReference type="Pfam" id="PF22938">
    <property type="entry name" value="Integrase_p58_C"/>
    <property type="match status" value="1"/>
</dbReference>
<evidence type="ECO:0000313" key="14">
    <source>
        <dbReference type="Proteomes" id="UP001591681"/>
    </source>
</evidence>
<dbReference type="InterPro" id="IPR043128">
    <property type="entry name" value="Rev_trsase/Diguanyl_cyclase"/>
</dbReference>
<keyword evidence="5" id="KW-0540">Nuclease</keyword>
<dbReference type="Proteomes" id="UP001591681">
    <property type="component" value="Unassembled WGS sequence"/>
</dbReference>
<dbReference type="InterPro" id="IPR041588">
    <property type="entry name" value="Integrase_H2C2"/>
</dbReference>
<dbReference type="Pfam" id="PF17917">
    <property type="entry name" value="RT_RNaseH"/>
    <property type="match status" value="1"/>
</dbReference>
<dbReference type="FunFam" id="1.10.340.70:FF:000001">
    <property type="entry name" value="Retrovirus-related Pol polyprotein from transposon gypsy-like Protein"/>
    <property type="match status" value="1"/>
</dbReference>
<evidence type="ECO:0000256" key="1">
    <source>
        <dbReference type="ARBA" id="ARBA00010879"/>
    </source>
</evidence>
<dbReference type="InterPro" id="IPR054465">
    <property type="entry name" value="Integrase_p58-like_C"/>
</dbReference>
<evidence type="ECO:0000256" key="10">
    <source>
        <dbReference type="SAM" id="MobiDB-lite"/>
    </source>
</evidence>
<dbReference type="CDD" id="cd01647">
    <property type="entry name" value="RT_LTR"/>
    <property type="match status" value="1"/>
</dbReference>
<dbReference type="SUPFAM" id="SSF47353">
    <property type="entry name" value="Retrovirus capsid dimerization domain-like"/>
    <property type="match status" value="1"/>
</dbReference>
<evidence type="ECO:0000256" key="5">
    <source>
        <dbReference type="ARBA" id="ARBA00022722"/>
    </source>
</evidence>
<dbReference type="Pfam" id="PF02023">
    <property type="entry name" value="SCAN"/>
    <property type="match status" value="1"/>
</dbReference>
<organism evidence="13 14">
    <name type="scientific">Coilia grayii</name>
    <name type="common">Gray's grenadier anchovy</name>
    <dbReference type="NCBI Taxonomy" id="363190"/>
    <lineage>
        <taxon>Eukaryota</taxon>
        <taxon>Metazoa</taxon>
        <taxon>Chordata</taxon>
        <taxon>Craniata</taxon>
        <taxon>Vertebrata</taxon>
        <taxon>Euteleostomi</taxon>
        <taxon>Actinopterygii</taxon>
        <taxon>Neopterygii</taxon>
        <taxon>Teleostei</taxon>
        <taxon>Clupei</taxon>
        <taxon>Clupeiformes</taxon>
        <taxon>Clupeoidei</taxon>
        <taxon>Engraulidae</taxon>
        <taxon>Coilinae</taxon>
        <taxon>Coilia</taxon>
    </lineage>
</organism>
<feature type="compositionally biased region" description="Low complexity" evidence="10">
    <location>
        <begin position="277"/>
        <end position="291"/>
    </location>
</feature>
<evidence type="ECO:0000256" key="6">
    <source>
        <dbReference type="ARBA" id="ARBA00022759"/>
    </source>
</evidence>
<keyword evidence="8" id="KW-0695">RNA-directed DNA polymerase</keyword>
<dbReference type="PANTHER" id="PTHR37984:SF5">
    <property type="entry name" value="PROTEIN NYNRIN-LIKE"/>
    <property type="match status" value="1"/>
</dbReference>
<dbReference type="FunFam" id="3.30.70.270:FF:000020">
    <property type="entry name" value="Transposon Tf2-6 polyprotein-like Protein"/>
    <property type="match status" value="1"/>
</dbReference>